<feature type="chain" id="PRO_5046583646" description="Outer membrane protein beta-barrel domain-containing protein" evidence="1">
    <location>
        <begin position="22"/>
        <end position="184"/>
    </location>
</feature>
<organism evidence="2 3">
    <name type="scientific">Algoriphagus marincola</name>
    <dbReference type="NCBI Taxonomy" id="264027"/>
    <lineage>
        <taxon>Bacteria</taxon>
        <taxon>Pseudomonadati</taxon>
        <taxon>Bacteroidota</taxon>
        <taxon>Cytophagia</taxon>
        <taxon>Cytophagales</taxon>
        <taxon>Cyclobacteriaceae</taxon>
        <taxon>Algoriphagus</taxon>
    </lineage>
</organism>
<keyword evidence="3" id="KW-1185">Reference proteome</keyword>
<reference evidence="2 3" key="1">
    <citation type="submission" date="2021-06" db="EMBL/GenBank/DDBJ databases">
        <title>44 bacteria genomes isolated from Dapeng, Shenzhen.</title>
        <authorList>
            <person name="Zheng W."/>
            <person name="Yu S."/>
            <person name="Huang Y."/>
        </authorList>
    </citation>
    <scope>NUCLEOTIDE SEQUENCE [LARGE SCALE GENOMIC DNA]</scope>
    <source>
        <strain evidence="2 3">DP5N14-6</strain>
    </source>
</reference>
<name>A0ABS7N889_9BACT</name>
<dbReference type="RefSeq" id="WP_222584107.1">
    <property type="nucleotide sequence ID" value="NZ_JAHVHP010000002.1"/>
</dbReference>
<keyword evidence="1" id="KW-0732">Signal</keyword>
<evidence type="ECO:0008006" key="4">
    <source>
        <dbReference type="Google" id="ProtNLM"/>
    </source>
</evidence>
<gene>
    <name evidence="2" type="ORF">KUV23_10600</name>
</gene>
<dbReference type="Proteomes" id="UP000766609">
    <property type="component" value="Unassembled WGS sequence"/>
</dbReference>
<feature type="signal peptide" evidence="1">
    <location>
        <begin position="1"/>
        <end position="21"/>
    </location>
</feature>
<proteinExistence type="predicted"/>
<evidence type="ECO:0000256" key="1">
    <source>
        <dbReference type="SAM" id="SignalP"/>
    </source>
</evidence>
<protein>
    <recommendedName>
        <fullName evidence="4">Outer membrane protein beta-barrel domain-containing protein</fullName>
    </recommendedName>
</protein>
<accession>A0ABS7N889</accession>
<sequence length="184" mass="21583">MTFKVSFILILSGLISFASMAQETEEPEREKSHIPKIRGAIMMANSHVPNAFEGDRRVAIIPTWGLDIDYYFHPKWSVAFQADMKVQSFEVEKEEVLLERSYPFSGAFVLHYHAKRHWSFYAGPGYEFEKNENLSFFRFGSEYSFEITEKFEIALNLAYESKQDVYNAWTFGIAFNKLLWEKEE</sequence>
<evidence type="ECO:0000313" key="3">
    <source>
        <dbReference type="Proteomes" id="UP000766609"/>
    </source>
</evidence>
<comment type="caution">
    <text evidence="2">The sequence shown here is derived from an EMBL/GenBank/DDBJ whole genome shotgun (WGS) entry which is preliminary data.</text>
</comment>
<dbReference type="EMBL" id="JAHVHP010000002">
    <property type="protein sequence ID" value="MBY5951425.1"/>
    <property type="molecule type" value="Genomic_DNA"/>
</dbReference>
<evidence type="ECO:0000313" key="2">
    <source>
        <dbReference type="EMBL" id="MBY5951425.1"/>
    </source>
</evidence>